<dbReference type="CDD" id="cd24079">
    <property type="entry name" value="ASKHA_NBD_PG1100-like"/>
    <property type="match status" value="1"/>
</dbReference>
<evidence type="ECO:0000313" key="1">
    <source>
        <dbReference type="EMBL" id="MXV16213.1"/>
    </source>
</evidence>
<dbReference type="InterPro" id="IPR052519">
    <property type="entry name" value="Euk-type_GlcNAc_Kinase"/>
</dbReference>
<evidence type="ECO:0000313" key="2">
    <source>
        <dbReference type="Proteomes" id="UP000451233"/>
    </source>
</evidence>
<keyword evidence="2" id="KW-1185">Reference proteome</keyword>
<dbReference type="Gene3D" id="3.30.420.40">
    <property type="match status" value="2"/>
</dbReference>
<protein>
    <recommendedName>
        <fullName evidence="3">N-acetylglucosamine kinase</fullName>
    </recommendedName>
</protein>
<dbReference type="AlphaFoldDB" id="A0A7K1XZ33"/>
<comment type="caution">
    <text evidence="1">The sequence shown here is derived from an EMBL/GenBank/DDBJ whole genome shotgun (WGS) entry which is preliminary data.</text>
</comment>
<accession>A0A7K1XZ33</accession>
<organism evidence="1 2">
    <name type="scientific">Hufsiella ginkgonis</name>
    <dbReference type="NCBI Taxonomy" id="2695274"/>
    <lineage>
        <taxon>Bacteria</taxon>
        <taxon>Pseudomonadati</taxon>
        <taxon>Bacteroidota</taxon>
        <taxon>Sphingobacteriia</taxon>
        <taxon>Sphingobacteriales</taxon>
        <taxon>Sphingobacteriaceae</taxon>
        <taxon>Hufsiella</taxon>
    </lineage>
</organism>
<dbReference type="PANTHER" id="PTHR43190">
    <property type="entry name" value="N-ACETYL-D-GLUCOSAMINE KINASE"/>
    <property type="match status" value="1"/>
</dbReference>
<sequence length="283" mass="31815">MIAVVYSGSRYANWKLADKGSIIAEFKTLGINPFFNDERFITQLLNKTNELVTYAERIKKIYFFGAGASSPDRKKIIATSFSNFFRYGKISVEHDLKAAALATCGDHEGVVGIIGSGSNVAYYNGRSVKENNNGLGYILSDEGSANWLGRRLLKSFLNHTLPEPLLNKFNKKFGLERKQILDKVYRQPQPVLFLTSFSEFFAENANDTYVKETVKEGFDLYFKNYVTPITETNPGAPLHFAGTIAFAFEPWLREVAGNYGLEIASVVKAPIFNVLTYYTNKNQ</sequence>
<dbReference type="InterPro" id="IPR043129">
    <property type="entry name" value="ATPase_NBD"/>
</dbReference>
<proteinExistence type="predicted"/>
<dbReference type="RefSeq" id="WP_160907226.1">
    <property type="nucleotide sequence ID" value="NZ_WVHS01000003.1"/>
</dbReference>
<name>A0A7K1XZ33_9SPHI</name>
<gene>
    <name evidence="1" type="ORF">GS398_12935</name>
</gene>
<dbReference type="Gene3D" id="1.10.720.160">
    <property type="match status" value="1"/>
</dbReference>
<dbReference type="EMBL" id="WVHS01000003">
    <property type="protein sequence ID" value="MXV16213.1"/>
    <property type="molecule type" value="Genomic_DNA"/>
</dbReference>
<dbReference type="PANTHER" id="PTHR43190:SF3">
    <property type="entry name" value="N-ACETYL-D-GLUCOSAMINE KINASE"/>
    <property type="match status" value="1"/>
</dbReference>
<dbReference type="SUPFAM" id="SSF53067">
    <property type="entry name" value="Actin-like ATPase domain"/>
    <property type="match status" value="2"/>
</dbReference>
<dbReference type="Proteomes" id="UP000451233">
    <property type="component" value="Unassembled WGS sequence"/>
</dbReference>
<evidence type="ECO:0008006" key="3">
    <source>
        <dbReference type="Google" id="ProtNLM"/>
    </source>
</evidence>
<reference evidence="1 2" key="1">
    <citation type="submission" date="2019-11" db="EMBL/GenBank/DDBJ databases">
        <title>Pedobacter sp. HMF7056 Genome sequencing and assembly.</title>
        <authorList>
            <person name="Kang H."/>
            <person name="Kim H."/>
            <person name="Joh K."/>
        </authorList>
    </citation>
    <scope>NUCLEOTIDE SEQUENCE [LARGE SCALE GENOMIC DNA]</scope>
    <source>
        <strain evidence="1 2">HMF7056</strain>
    </source>
</reference>